<dbReference type="Pfam" id="PF19081">
    <property type="entry name" value="Ig_7"/>
    <property type="match status" value="4"/>
</dbReference>
<dbReference type="Proteomes" id="UP000644147">
    <property type="component" value="Unassembled WGS sequence"/>
</dbReference>
<dbReference type="Pfam" id="PF07705">
    <property type="entry name" value="CARDB"/>
    <property type="match status" value="1"/>
</dbReference>
<accession>A0ABS1C461</accession>
<dbReference type="Pfam" id="PF18962">
    <property type="entry name" value="Por_Secre_tail"/>
    <property type="match status" value="1"/>
</dbReference>
<dbReference type="InterPro" id="IPR011050">
    <property type="entry name" value="Pectin_lyase_fold/virulence"/>
</dbReference>
<dbReference type="RefSeq" id="WP_200506062.1">
    <property type="nucleotide sequence ID" value="NZ_JAEHFX010000004.1"/>
</dbReference>
<dbReference type="InterPro" id="IPR036179">
    <property type="entry name" value="Ig-like_dom_sf"/>
</dbReference>
<evidence type="ECO:0000313" key="3">
    <source>
        <dbReference type="EMBL" id="MBK0403310.1"/>
    </source>
</evidence>
<feature type="chain" id="PRO_5045171361" evidence="1">
    <location>
        <begin position="20"/>
        <end position="1402"/>
    </location>
</feature>
<gene>
    <name evidence="3" type="ORF">I5M27_09955</name>
</gene>
<dbReference type="EMBL" id="JAEHFX010000004">
    <property type="protein sequence ID" value="MBK0403310.1"/>
    <property type="molecule type" value="Genomic_DNA"/>
</dbReference>
<feature type="signal peptide" evidence="1">
    <location>
        <begin position="1"/>
        <end position="19"/>
    </location>
</feature>
<name>A0ABS1C461_9BACT</name>
<dbReference type="InterPro" id="IPR044023">
    <property type="entry name" value="Ig_7"/>
</dbReference>
<dbReference type="SUPFAM" id="SSF51126">
    <property type="entry name" value="Pectin lyase-like"/>
    <property type="match status" value="1"/>
</dbReference>
<proteinExistence type="predicted"/>
<evidence type="ECO:0000313" key="4">
    <source>
        <dbReference type="Proteomes" id="UP000644147"/>
    </source>
</evidence>
<reference evidence="3 4" key="1">
    <citation type="submission" date="2020-12" db="EMBL/GenBank/DDBJ databases">
        <title>Bacterial novel species Adhaeribacter sp. BT258 isolated from soil.</title>
        <authorList>
            <person name="Jung H.-Y."/>
        </authorList>
    </citation>
    <scope>NUCLEOTIDE SEQUENCE [LARGE SCALE GENOMIC DNA]</scope>
    <source>
        <strain evidence="3 4">BT258</strain>
    </source>
</reference>
<evidence type="ECO:0000256" key="1">
    <source>
        <dbReference type="SAM" id="SignalP"/>
    </source>
</evidence>
<keyword evidence="4" id="KW-1185">Reference proteome</keyword>
<dbReference type="InterPro" id="IPR012334">
    <property type="entry name" value="Pectin_lyas_fold"/>
</dbReference>
<organism evidence="3 4">
    <name type="scientific">Adhaeribacter terrigena</name>
    <dbReference type="NCBI Taxonomy" id="2793070"/>
    <lineage>
        <taxon>Bacteria</taxon>
        <taxon>Pseudomonadati</taxon>
        <taxon>Bacteroidota</taxon>
        <taxon>Cytophagia</taxon>
        <taxon>Cytophagales</taxon>
        <taxon>Hymenobacteraceae</taxon>
        <taxon>Adhaeribacter</taxon>
    </lineage>
</organism>
<sequence length="1402" mass="140809">MKKLIFMALALAASQGIKAQTYTPVAVTGYNADVVADGTGTVAASTTHDVDGVDFTFMVLGYTNTNTPVETATKGLPVNRLITSAVSATPGLTYELASYTANNALRINGTGTGTLTFPAPAAAEKIYVLATSGSGTSNTMIQVNFSDGTSQIFNQTVTDWYNGTGFAITALGRANRTDNDIDNDASNPRLYQFELALQVGNTTKPIQSITFNNTGSVLNVMGITIKPSAAPATTDAGILAVTAPVSPVMQNSSQAVQATLVNQGTSNLTSATITWKVDGVAQTNFAWTGNLPFNQSTTVTLGNYTFTPGNHTVLARATNPNNGTDGFAANDSAQVTLNSCNVLTGTFTIDKNAPASATNFQSIGSAVAAMTSCGISGPVIFNVVANSGPYTEQVEITPVMGASAVNTITFNGNADTIQANPATGARHIIKLNGADHVTINNFTLLTTGTSTSAFGWGIHLLNGADHNTISNNIISIGSTSTTSGNSGGIIFSNATSSTTTTGNNGNSNIISGNTINGGYKGIALYGQATSAGNNQVLNNTIRNFYASGIELGSVNGTLVEGNDISRPTRSTVGTFEGINLNGSTKSSLIRKNRIHTSNGAATGGTVYGFYSNSNDAPVGAENIVTNNLVYNIGTTSTIYGIHNVGSNGIFYYHNTFNLDNTANTGTVRGFNQTTAANNIRFKNNIVNIVSGASGAKNAIYFATLTSPTIAADIESNNNVLHVTGGATASSGIGYYSSNRVTLADWRTASGDDTSSVSVDPAFTSISTGNFLPTTTAVNNIGVPVLPAVTHDITNALRNPLTPDPGAYEIGAFTPASNDSGVRAITAPNSGCNLSNQEVITITVNNFGTAALSNIPVSYAINGGTPVTAVVSGPIAPGASVTYSFTATANLSTPGSYSLVASTNLTADAVAANNAFTKVVVSSTAAAVPTITAGGATTFCAGGSVTLTAASTTTGATYTWFKDGVAITGATSATYSATTSGAYTAVATANNCPSAASAATTVTVNAAPAIPTITAGGPVAFCAGGSVTLTAASTTTGATFQWFNNGTAITGATSATYSANASGSYTVTATAGGCSATSVATVVTANPIATAPAITAGGATTVCAGGSVVLTAASSTTGATYSWFKDGVAITGATGATYSATTAGNYTAVATANGCPSAASAATAVTVNPAPAVPTLTAGGATTFCDGGSVTLTAASATTGATFTWFKDGVAITGATSATYSASTSGNYTATATAGGCSSTSTATAVTVTALPATPTVTRAGFTLTSSSATGNQWYKDSNLITGATAATYTATANGNYTVIVTANGCASAVSNPVSILNTGINEAETRLELSVYPNPSAGLFNLAFPENQVYELVVTDLAGKVIRKQVATGGANQLNLQGTAKGVYLLQLLSEGKTATRKLVIQ</sequence>
<dbReference type="InterPro" id="IPR013783">
    <property type="entry name" value="Ig-like_fold"/>
</dbReference>
<dbReference type="NCBIfam" id="TIGR04183">
    <property type="entry name" value="Por_Secre_tail"/>
    <property type="match status" value="1"/>
</dbReference>
<dbReference type="InterPro" id="IPR026444">
    <property type="entry name" value="Secre_tail"/>
</dbReference>
<dbReference type="SMART" id="SM00710">
    <property type="entry name" value="PbH1"/>
    <property type="match status" value="7"/>
</dbReference>
<evidence type="ECO:0000259" key="2">
    <source>
        <dbReference type="PROSITE" id="PS50835"/>
    </source>
</evidence>
<feature type="domain" description="Ig-like" evidence="2">
    <location>
        <begin position="1155"/>
        <end position="1248"/>
    </location>
</feature>
<dbReference type="InterPro" id="IPR006626">
    <property type="entry name" value="PbH1"/>
</dbReference>
<dbReference type="Gene3D" id="2.60.40.10">
    <property type="entry name" value="Immunoglobulins"/>
    <property type="match status" value="6"/>
</dbReference>
<keyword evidence="1" id="KW-0732">Signal</keyword>
<dbReference type="InterPro" id="IPR011635">
    <property type="entry name" value="CARDB"/>
</dbReference>
<dbReference type="InterPro" id="IPR007110">
    <property type="entry name" value="Ig-like_dom"/>
</dbReference>
<comment type="caution">
    <text evidence="3">The sequence shown here is derived from an EMBL/GenBank/DDBJ whole genome shotgun (WGS) entry which is preliminary data.</text>
</comment>
<protein>
    <submittedName>
        <fullName evidence="3">T9SS type A sorting domain-containing protein</fullName>
    </submittedName>
</protein>
<dbReference type="SUPFAM" id="SSF48726">
    <property type="entry name" value="Immunoglobulin"/>
    <property type="match status" value="1"/>
</dbReference>
<dbReference type="Gene3D" id="2.160.20.10">
    <property type="entry name" value="Single-stranded right-handed beta-helix, Pectin lyase-like"/>
    <property type="match status" value="1"/>
</dbReference>
<dbReference type="PROSITE" id="PS50835">
    <property type="entry name" value="IG_LIKE"/>
    <property type="match status" value="1"/>
</dbReference>